<sequence>MESRVWLITGCSSGFGEQFVRQNIARGDKVIATGRNAATKLAHLKDTGAAILDLDVTLPEEDIFSVIQEAHKIYGRIDLLINNAGYVESGPMEELSIERIQRCLETNFFGPLKVTKAILPLMREQRSGMVAFIGSINWQGGWCGHPSATAYSATKFALESLTECLQTEFAALFDNSVRFIIFEPGYFRTEAFSHSNVIHLPAKLPEYKAFCELVGQHQRQIYHNENGDSAKGVARMIDVLTSTGMAAGKDLPPRLPLGTDSLEMIRTKCQATLELCDEWEDLIVSTDAMAEI</sequence>
<dbReference type="OrthoDB" id="1274115at2759"/>
<comment type="caution">
    <text evidence="4">The sequence shown here is derived from an EMBL/GenBank/DDBJ whole genome shotgun (WGS) entry which is preliminary data.</text>
</comment>
<protein>
    <recommendedName>
        <fullName evidence="6">Oxidoreductase</fullName>
    </recommendedName>
</protein>
<dbReference type="STRING" id="1441469.A0A225AHV4"/>
<dbReference type="PANTHER" id="PTHR43976">
    <property type="entry name" value="SHORT CHAIN DEHYDROGENASE"/>
    <property type="match status" value="1"/>
</dbReference>
<dbReference type="Proteomes" id="UP000214365">
    <property type="component" value="Unassembled WGS sequence"/>
</dbReference>
<dbReference type="InterPro" id="IPR036291">
    <property type="entry name" value="NAD(P)-bd_dom_sf"/>
</dbReference>
<dbReference type="Gene3D" id="3.40.50.720">
    <property type="entry name" value="NAD(P)-binding Rossmann-like Domain"/>
    <property type="match status" value="1"/>
</dbReference>
<dbReference type="AlphaFoldDB" id="A0A225AHV4"/>
<evidence type="ECO:0000313" key="5">
    <source>
        <dbReference type="Proteomes" id="UP000214365"/>
    </source>
</evidence>
<evidence type="ECO:0000313" key="4">
    <source>
        <dbReference type="EMBL" id="OKL56668.1"/>
    </source>
</evidence>
<dbReference type="GeneID" id="31008072"/>
<evidence type="ECO:0000256" key="2">
    <source>
        <dbReference type="ARBA" id="ARBA00023002"/>
    </source>
</evidence>
<accession>A0A225AHV4</accession>
<dbReference type="InterPro" id="IPR051911">
    <property type="entry name" value="SDR_oxidoreductase"/>
</dbReference>
<gene>
    <name evidence="4" type="ORF">UA08_08316</name>
</gene>
<dbReference type="CDD" id="cd05374">
    <property type="entry name" value="17beta-HSD-like_SDR_c"/>
    <property type="match status" value="1"/>
</dbReference>
<proteinExistence type="inferred from homology"/>
<dbReference type="Pfam" id="PF00106">
    <property type="entry name" value="adh_short"/>
    <property type="match status" value="1"/>
</dbReference>
<dbReference type="PRINTS" id="PR00081">
    <property type="entry name" value="GDHRDH"/>
</dbReference>
<organism evidence="4 5">
    <name type="scientific">Talaromyces atroroseus</name>
    <dbReference type="NCBI Taxonomy" id="1441469"/>
    <lineage>
        <taxon>Eukaryota</taxon>
        <taxon>Fungi</taxon>
        <taxon>Dikarya</taxon>
        <taxon>Ascomycota</taxon>
        <taxon>Pezizomycotina</taxon>
        <taxon>Eurotiomycetes</taxon>
        <taxon>Eurotiomycetidae</taxon>
        <taxon>Eurotiales</taxon>
        <taxon>Trichocomaceae</taxon>
        <taxon>Talaromyces</taxon>
        <taxon>Talaromyces sect. Trachyspermi</taxon>
    </lineage>
</organism>
<dbReference type="SUPFAM" id="SSF51735">
    <property type="entry name" value="NAD(P)-binding Rossmann-fold domains"/>
    <property type="match status" value="1"/>
</dbReference>
<dbReference type="InterPro" id="IPR002347">
    <property type="entry name" value="SDR_fam"/>
</dbReference>
<dbReference type="RefSeq" id="XP_020116789.1">
    <property type="nucleotide sequence ID" value="XM_020263226.1"/>
</dbReference>
<evidence type="ECO:0008006" key="6">
    <source>
        <dbReference type="Google" id="ProtNLM"/>
    </source>
</evidence>
<keyword evidence="2" id="KW-0560">Oxidoreductase</keyword>
<keyword evidence="5" id="KW-1185">Reference proteome</keyword>
<dbReference type="GO" id="GO:0016491">
    <property type="term" value="F:oxidoreductase activity"/>
    <property type="evidence" value="ECO:0007669"/>
    <property type="project" value="UniProtKB-KW"/>
</dbReference>
<reference evidence="4 5" key="1">
    <citation type="submission" date="2015-06" db="EMBL/GenBank/DDBJ databases">
        <title>Talaromyces atroroseus IBT 11181 draft genome.</title>
        <authorList>
            <person name="Rasmussen K.B."/>
            <person name="Rasmussen S."/>
            <person name="Petersen B."/>
            <person name="Sicheritz-Ponten T."/>
            <person name="Mortensen U.H."/>
            <person name="Thrane U."/>
        </authorList>
    </citation>
    <scope>NUCLEOTIDE SEQUENCE [LARGE SCALE GENOMIC DNA]</scope>
    <source>
        <strain evidence="4 5">IBT 11181</strain>
    </source>
</reference>
<comment type="similarity">
    <text evidence="1 3">Belongs to the short-chain dehydrogenases/reductases (SDR) family.</text>
</comment>
<name>A0A225AHV4_TALAT</name>
<dbReference type="PANTHER" id="PTHR43976:SF16">
    <property type="entry name" value="SHORT-CHAIN DEHYDROGENASE_REDUCTASE FAMILY PROTEIN"/>
    <property type="match status" value="1"/>
</dbReference>
<evidence type="ECO:0000256" key="1">
    <source>
        <dbReference type="ARBA" id="ARBA00006484"/>
    </source>
</evidence>
<dbReference type="PRINTS" id="PR00080">
    <property type="entry name" value="SDRFAMILY"/>
</dbReference>
<dbReference type="EMBL" id="LFMY01000014">
    <property type="protein sequence ID" value="OKL56668.1"/>
    <property type="molecule type" value="Genomic_DNA"/>
</dbReference>
<evidence type="ECO:0000256" key="3">
    <source>
        <dbReference type="RuleBase" id="RU000363"/>
    </source>
</evidence>